<dbReference type="PANTHER" id="PTHR30469">
    <property type="entry name" value="MULTIDRUG RESISTANCE PROTEIN MDTA"/>
    <property type="match status" value="1"/>
</dbReference>
<feature type="domain" description="Multidrug resistance protein MdtA-like alpha-helical hairpin" evidence="3">
    <location>
        <begin position="106"/>
        <end position="173"/>
    </location>
</feature>
<dbReference type="Gene3D" id="2.40.420.20">
    <property type="match status" value="1"/>
</dbReference>
<dbReference type="GO" id="GO:1990281">
    <property type="term" value="C:efflux pump complex"/>
    <property type="evidence" value="ECO:0007669"/>
    <property type="project" value="TreeGrafter"/>
</dbReference>
<proteinExistence type="inferred from homology"/>
<protein>
    <submittedName>
        <fullName evidence="4">Efflux RND transporter periplasmic adaptor subunit</fullName>
    </submittedName>
</protein>
<dbReference type="Gene3D" id="1.10.287.470">
    <property type="entry name" value="Helix hairpin bin"/>
    <property type="match status" value="1"/>
</dbReference>
<dbReference type="PANTHER" id="PTHR30469:SF11">
    <property type="entry name" value="BLL4320 PROTEIN"/>
    <property type="match status" value="1"/>
</dbReference>
<organism evidence="4 5">
    <name type="scientific">Shewanella salipaludis</name>
    <dbReference type="NCBI Taxonomy" id="2723052"/>
    <lineage>
        <taxon>Bacteria</taxon>
        <taxon>Pseudomonadati</taxon>
        <taxon>Pseudomonadota</taxon>
        <taxon>Gammaproteobacteria</taxon>
        <taxon>Alteromonadales</taxon>
        <taxon>Shewanellaceae</taxon>
        <taxon>Shewanella</taxon>
    </lineage>
</organism>
<comment type="similarity">
    <text evidence="1">Belongs to the membrane fusion protein (MFP) (TC 8.A.1) family.</text>
</comment>
<evidence type="ECO:0000256" key="2">
    <source>
        <dbReference type="SAM" id="SignalP"/>
    </source>
</evidence>
<keyword evidence="5" id="KW-1185">Reference proteome</keyword>
<dbReference type="Proteomes" id="UP000737113">
    <property type="component" value="Unassembled WGS sequence"/>
</dbReference>
<dbReference type="Gene3D" id="2.40.30.170">
    <property type="match status" value="1"/>
</dbReference>
<dbReference type="Gene3D" id="2.40.50.100">
    <property type="match status" value="1"/>
</dbReference>
<sequence>MAITRHSILLPLTLAVAATWLLGACQDEATPQAQVSLPVVSTQTLTQAAYYQHRQTYTGTIRSGNTTAIGFELAGKLDGLAVDSGDSVKAGQVLATLDTRLLLAEQQELKASLAQNQADLDLAQTTLARNLQLKQQGYVSAQTLDENQRQLNGLQAGKQRLLASLQVNRLKLDKSALLAPFDGKISKRHHNPSEVVALGSPVFTLIGATAPQAYIGVPVAVAQTLTQGQAIELTVAEQEFDASIAGISAEVDPVSRTVQLRVKLPLGAAVINGELAYLHYQQTIAQPGYWVPLAALTDGMRGLWNLYVLKAAEGDYLLERRDVDILYTSGDRAFIRGAIADDEAYVSQGLHKLVIGQRVKPVAAGTDLALSTEMTSR</sequence>
<keyword evidence="2" id="KW-0732">Signal</keyword>
<gene>
    <name evidence="4" type="ORF">HC757_10090</name>
</gene>
<evidence type="ECO:0000313" key="4">
    <source>
        <dbReference type="EMBL" id="NMH65521.1"/>
    </source>
</evidence>
<dbReference type="InterPro" id="IPR058624">
    <property type="entry name" value="MdtA-like_HH"/>
</dbReference>
<dbReference type="AlphaFoldDB" id="A0A972G0Z4"/>
<comment type="caution">
    <text evidence="4">The sequence shown here is derived from an EMBL/GenBank/DDBJ whole genome shotgun (WGS) entry which is preliminary data.</text>
</comment>
<dbReference type="EMBL" id="JAAXYH010000006">
    <property type="protein sequence ID" value="NMH65521.1"/>
    <property type="molecule type" value="Genomic_DNA"/>
</dbReference>
<feature type="chain" id="PRO_5037632398" evidence="2">
    <location>
        <begin position="30"/>
        <end position="377"/>
    </location>
</feature>
<dbReference type="Pfam" id="PF25876">
    <property type="entry name" value="HH_MFP_RND"/>
    <property type="match status" value="1"/>
</dbReference>
<evidence type="ECO:0000313" key="5">
    <source>
        <dbReference type="Proteomes" id="UP000737113"/>
    </source>
</evidence>
<dbReference type="InterPro" id="IPR006143">
    <property type="entry name" value="RND_pump_MFP"/>
</dbReference>
<evidence type="ECO:0000259" key="3">
    <source>
        <dbReference type="Pfam" id="PF25876"/>
    </source>
</evidence>
<dbReference type="GO" id="GO:0015562">
    <property type="term" value="F:efflux transmembrane transporter activity"/>
    <property type="evidence" value="ECO:0007669"/>
    <property type="project" value="TreeGrafter"/>
</dbReference>
<accession>A0A972G0Z4</accession>
<feature type="signal peptide" evidence="2">
    <location>
        <begin position="1"/>
        <end position="29"/>
    </location>
</feature>
<dbReference type="RefSeq" id="WP_169564222.1">
    <property type="nucleotide sequence ID" value="NZ_JAAXYH010000006.1"/>
</dbReference>
<name>A0A972G0Z4_9GAMM</name>
<dbReference type="SUPFAM" id="SSF111369">
    <property type="entry name" value="HlyD-like secretion proteins"/>
    <property type="match status" value="1"/>
</dbReference>
<evidence type="ECO:0000256" key="1">
    <source>
        <dbReference type="ARBA" id="ARBA00009477"/>
    </source>
</evidence>
<reference evidence="4" key="1">
    <citation type="submission" date="2020-04" db="EMBL/GenBank/DDBJ databases">
        <title>Description of Shewanella salipaludis sp. nov., isolated from a salt marsh.</title>
        <authorList>
            <person name="Park S."/>
            <person name="Yoon J.-H."/>
        </authorList>
    </citation>
    <scope>NUCLEOTIDE SEQUENCE</scope>
    <source>
        <strain evidence="4">SHSM-M6</strain>
    </source>
</reference>
<dbReference type="NCBIfam" id="TIGR01730">
    <property type="entry name" value="RND_mfp"/>
    <property type="match status" value="1"/>
</dbReference>
<dbReference type="PROSITE" id="PS51257">
    <property type="entry name" value="PROKAR_LIPOPROTEIN"/>
    <property type="match status" value="1"/>
</dbReference>